<name>A0A1X7VAQ0_AMPQE</name>
<proteinExistence type="predicted"/>
<reference evidence="1" key="1">
    <citation type="submission" date="2017-05" db="UniProtKB">
        <authorList>
            <consortium name="EnsemblMetazoa"/>
        </authorList>
    </citation>
    <scope>IDENTIFICATION</scope>
</reference>
<protein>
    <submittedName>
        <fullName evidence="1">Uncharacterized protein</fullName>
    </submittedName>
</protein>
<dbReference type="InParanoid" id="A0A1X7VAQ0"/>
<organism evidence="1">
    <name type="scientific">Amphimedon queenslandica</name>
    <name type="common">Sponge</name>
    <dbReference type="NCBI Taxonomy" id="400682"/>
    <lineage>
        <taxon>Eukaryota</taxon>
        <taxon>Metazoa</taxon>
        <taxon>Porifera</taxon>
        <taxon>Demospongiae</taxon>
        <taxon>Heteroscleromorpha</taxon>
        <taxon>Haplosclerida</taxon>
        <taxon>Niphatidae</taxon>
        <taxon>Amphimedon</taxon>
    </lineage>
</organism>
<evidence type="ECO:0000313" key="1">
    <source>
        <dbReference type="EnsemblMetazoa" id="Aqu2.1.37068_001"/>
    </source>
</evidence>
<sequence length="75" mass="8492">MLVVPLESSGQDKVRYKVCVTVASWKEGVVELMVGYGTNDTWNLDETGVFWQALPEKGFGQRTKQRIWGKNLSND</sequence>
<dbReference type="EnsemblMetazoa" id="Aqu2.1.37068_001">
    <property type="protein sequence ID" value="Aqu2.1.37068_001"/>
    <property type="gene ID" value="Aqu2.1.37068"/>
</dbReference>
<accession>A0A1X7VAQ0</accession>
<dbReference type="AlphaFoldDB" id="A0A1X7VAQ0"/>